<reference evidence="10 11" key="1">
    <citation type="journal article" date="2011" name="J. Bacteriol.">
        <title>Complete genome sequence of Acidaminococcus intestini RYC-MR95, a Gram-negative bacterium from the phylum Firmicutes.</title>
        <authorList>
            <person name="D'Auria G."/>
            <person name="Galan J.C."/>
            <person name="Rodriguez-Alcayna M."/>
            <person name="Moya A."/>
            <person name="Baquero F."/>
            <person name="Latorre A."/>
        </authorList>
    </citation>
    <scope>NUCLEOTIDE SEQUENCE [LARGE SCALE GENOMIC DNA]</scope>
    <source>
        <strain evidence="10 11">RyC-MR95</strain>
    </source>
</reference>
<keyword evidence="6 8" id="KW-1133">Transmembrane helix</keyword>
<comment type="subcellular location">
    <subcellularLocation>
        <location evidence="1">Cell membrane</location>
        <topology evidence="1">Multi-pass membrane protein</topology>
    </subcellularLocation>
</comment>
<proteinExistence type="predicted"/>
<keyword evidence="7 8" id="KW-0472">Membrane</keyword>
<evidence type="ECO:0000256" key="8">
    <source>
        <dbReference type="SAM" id="Phobius"/>
    </source>
</evidence>
<dbReference type="STRING" id="568816.Acin_2435"/>
<dbReference type="InterPro" id="IPR038731">
    <property type="entry name" value="RgtA/B/C-like"/>
</dbReference>
<dbReference type="GO" id="GO:0016763">
    <property type="term" value="F:pentosyltransferase activity"/>
    <property type="evidence" value="ECO:0007669"/>
    <property type="project" value="TreeGrafter"/>
</dbReference>
<evidence type="ECO:0000256" key="4">
    <source>
        <dbReference type="ARBA" id="ARBA00022679"/>
    </source>
</evidence>
<keyword evidence="3" id="KW-0328">Glycosyltransferase</keyword>
<sequence length="493" mass="56824">MKKERAYPWLLLVLGAILLFAGNQDLLVTDPVESNYAETALEMLRSGDWFSPMIYGHYWYDKPIFYYWELLLSFKLFGVTSFAARLGSALFGLLGIELSYFFVKRLYSAKRAMAASLLLLTSAEYFYIGKAIITDMTLFVFLEMTLMAFYLGYTQKKSSWYYAAYTAAAIGTLVKGPIGLGLPGLIILFFLWWRRDIKALAHMKLVSGGLLYLILTGLWYGPMTVLHGHDFLLNFFGVHNFLRATVSEHPRQNVWYYYFFVFLLGWAPWSFTLPLSGSRREWTLKIRNFCRHAAYQKKLPEVDVRTAFFASWAFVTVFIFELVQTKYMTYTFPYMLPFAVFFSSFLVQHERLVKGLAGGALTVYLILTYMVAIPQCRKASAYDAAQIVRTMIRNDTTVVTYGGRYPVSLTYYSGYVAKRLKWKDEIPELLPGALDWNAKNMMPFASIESLSEDKDILAVVRSGDLQDFETDIDGIWECVHDDGMWMVLRKVVR</sequence>
<organism evidence="10 11">
    <name type="scientific">Acidaminococcus intestini (strain RyC-MR95)</name>
    <dbReference type="NCBI Taxonomy" id="568816"/>
    <lineage>
        <taxon>Bacteria</taxon>
        <taxon>Bacillati</taxon>
        <taxon>Bacillota</taxon>
        <taxon>Negativicutes</taxon>
        <taxon>Acidaminococcales</taxon>
        <taxon>Acidaminococcaceae</taxon>
        <taxon>Acidaminococcus</taxon>
    </lineage>
</organism>
<feature type="transmembrane region" description="Helical" evidence="8">
    <location>
        <begin position="330"/>
        <end position="348"/>
    </location>
</feature>
<evidence type="ECO:0000256" key="1">
    <source>
        <dbReference type="ARBA" id="ARBA00004651"/>
    </source>
</evidence>
<feature type="transmembrane region" description="Helical" evidence="8">
    <location>
        <begin position="306"/>
        <end position="324"/>
    </location>
</feature>
<feature type="transmembrane region" description="Helical" evidence="8">
    <location>
        <begin position="205"/>
        <end position="222"/>
    </location>
</feature>
<protein>
    <submittedName>
        <fullName evidence="10">Glycosyl transferase</fullName>
    </submittedName>
</protein>
<dbReference type="GO" id="GO:0005886">
    <property type="term" value="C:plasma membrane"/>
    <property type="evidence" value="ECO:0007669"/>
    <property type="project" value="UniProtKB-SubCell"/>
</dbReference>
<dbReference type="EMBL" id="CP003058">
    <property type="protein sequence ID" value="AEQ23627.1"/>
    <property type="molecule type" value="Genomic_DNA"/>
</dbReference>
<evidence type="ECO:0000256" key="2">
    <source>
        <dbReference type="ARBA" id="ARBA00022475"/>
    </source>
</evidence>
<dbReference type="PATRIC" id="fig|568816.4.peg.2363"/>
<name>G4Q7V7_ACIIR</name>
<keyword evidence="2" id="KW-1003">Cell membrane</keyword>
<evidence type="ECO:0000313" key="10">
    <source>
        <dbReference type="EMBL" id="AEQ23627.1"/>
    </source>
</evidence>
<feature type="transmembrane region" description="Helical" evidence="8">
    <location>
        <begin position="255"/>
        <end position="275"/>
    </location>
</feature>
<dbReference type="GeneID" id="92879601"/>
<keyword evidence="4 10" id="KW-0808">Transferase</keyword>
<dbReference type="PANTHER" id="PTHR33908">
    <property type="entry name" value="MANNOSYLTRANSFERASE YKCB-RELATED"/>
    <property type="match status" value="1"/>
</dbReference>
<evidence type="ECO:0000256" key="3">
    <source>
        <dbReference type="ARBA" id="ARBA00022676"/>
    </source>
</evidence>
<dbReference type="GO" id="GO:0009103">
    <property type="term" value="P:lipopolysaccharide biosynthetic process"/>
    <property type="evidence" value="ECO:0007669"/>
    <property type="project" value="UniProtKB-ARBA"/>
</dbReference>
<keyword evidence="5 8" id="KW-0812">Transmembrane</keyword>
<dbReference type="AlphaFoldDB" id="G4Q7V7"/>
<feature type="transmembrane region" description="Helical" evidence="8">
    <location>
        <begin position="355"/>
        <end position="372"/>
    </location>
</feature>
<dbReference type="HOGENOM" id="CLU_019200_0_2_9"/>
<dbReference type="Proteomes" id="UP000007093">
    <property type="component" value="Chromosome"/>
</dbReference>
<gene>
    <name evidence="10" type="ordered locus">Acin_2435</name>
</gene>
<evidence type="ECO:0000313" key="11">
    <source>
        <dbReference type="Proteomes" id="UP000007093"/>
    </source>
</evidence>
<dbReference type="eggNOG" id="COG1807">
    <property type="taxonomic scope" value="Bacteria"/>
</dbReference>
<evidence type="ECO:0000256" key="5">
    <source>
        <dbReference type="ARBA" id="ARBA00022692"/>
    </source>
</evidence>
<accession>G4Q7V7</accession>
<dbReference type="KEGG" id="ain:Acin_2435"/>
<feature type="transmembrane region" description="Helical" evidence="8">
    <location>
        <begin position="162"/>
        <end position="193"/>
    </location>
</feature>
<dbReference type="PANTHER" id="PTHR33908:SF3">
    <property type="entry name" value="UNDECAPRENYL PHOSPHATE-ALPHA-4-AMINO-4-DEOXY-L-ARABINOSE ARABINOSYL TRANSFERASE"/>
    <property type="match status" value="1"/>
</dbReference>
<evidence type="ECO:0000256" key="6">
    <source>
        <dbReference type="ARBA" id="ARBA00022989"/>
    </source>
</evidence>
<dbReference type="InterPro" id="IPR050297">
    <property type="entry name" value="LipidA_mod_glycosyltrf_83"/>
</dbReference>
<keyword evidence="11" id="KW-1185">Reference proteome</keyword>
<feature type="domain" description="Glycosyltransferase RgtA/B/C/D-like" evidence="9">
    <location>
        <begin position="61"/>
        <end position="216"/>
    </location>
</feature>
<evidence type="ECO:0000259" key="9">
    <source>
        <dbReference type="Pfam" id="PF13231"/>
    </source>
</evidence>
<dbReference type="InParanoid" id="G4Q7V7"/>
<dbReference type="RefSeq" id="WP_009015016.1">
    <property type="nucleotide sequence ID" value="NC_016077.1"/>
</dbReference>
<feature type="transmembrane region" description="Helical" evidence="8">
    <location>
        <begin position="82"/>
        <end position="103"/>
    </location>
</feature>
<evidence type="ECO:0000256" key="7">
    <source>
        <dbReference type="ARBA" id="ARBA00023136"/>
    </source>
</evidence>
<dbReference type="GO" id="GO:0010041">
    <property type="term" value="P:response to iron(III) ion"/>
    <property type="evidence" value="ECO:0007669"/>
    <property type="project" value="TreeGrafter"/>
</dbReference>
<dbReference type="Pfam" id="PF13231">
    <property type="entry name" value="PMT_2"/>
    <property type="match status" value="1"/>
</dbReference>